<comment type="caution">
    <text evidence="4">The sequence shown here is derived from an EMBL/GenBank/DDBJ whole genome shotgun (WGS) entry which is preliminary data.</text>
</comment>
<dbReference type="AlphaFoldDB" id="A0ABC8R617"/>
<keyword evidence="3" id="KW-0812">Transmembrane</keyword>
<evidence type="ECO:0000313" key="5">
    <source>
        <dbReference type="Proteomes" id="UP001642360"/>
    </source>
</evidence>
<dbReference type="InterPro" id="IPR040265">
    <property type="entry name" value="CHUP1/IPGA1-like"/>
</dbReference>
<keyword evidence="5" id="KW-1185">Reference proteome</keyword>
<evidence type="ECO:0000256" key="3">
    <source>
        <dbReference type="SAM" id="Phobius"/>
    </source>
</evidence>
<name>A0ABC8R617_9AQUA</name>
<gene>
    <name evidence="4" type="ORF">ILEXP_LOCUS7902</name>
</gene>
<protein>
    <recommendedName>
        <fullName evidence="6">Protein CHUP1, chloroplastic</fullName>
    </recommendedName>
</protein>
<evidence type="ECO:0000313" key="4">
    <source>
        <dbReference type="EMBL" id="CAK9140450.1"/>
    </source>
</evidence>
<evidence type="ECO:0000256" key="1">
    <source>
        <dbReference type="ARBA" id="ARBA00023054"/>
    </source>
</evidence>
<reference evidence="4 5" key="1">
    <citation type="submission" date="2024-02" db="EMBL/GenBank/DDBJ databases">
        <authorList>
            <person name="Vignale AGUSTIN F."/>
            <person name="Sosa J E."/>
            <person name="Modenutti C."/>
        </authorList>
    </citation>
    <scope>NUCLEOTIDE SEQUENCE [LARGE SCALE GENOMIC DNA]</scope>
</reference>
<proteinExistence type="predicted"/>
<dbReference type="PANTHER" id="PTHR31342">
    <property type="entry name" value="PROTEIN CHUP1, CHLOROPLASTIC"/>
    <property type="match status" value="1"/>
</dbReference>
<feature type="transmembrane region" description="Helical" evidence="3">
    <location>
        <begin position="14"/>
        <end position="34"/>
    </location>
</feature>
<keyword evidence="3" id="KW-1133">Transmembrane helix</keyword>
<sequence length="445" mass="51641">MESTSTKVEFMKPVLLKAGLPLAISVAGFIIARITTRKTAVPKASSPEIQSNSRIVVDRPEYGDEESIHSLDSTFLSCMGDENILVDTLYKNSLESLQISNRCELEDEILGLKSRLEDLQEREWELERRFLQYHDLKDQELVLMELHNKLVLEIARVEFFGREVSLMEAENKRLEEIVREYVKVLEQLEFSRLENGLLHKRVRKFLRKLKQSLYVIREHKLKIEAREAVSSRNDEELERKAATIKALEGENRELKTVVAGLQEEKNELLNRVELAETSASSKIEAKGITVEVYNQLVCELKQLQNDRSTEVKELIYLRWCNACLRHELTRMNQEQLEERKNQLELDFSGSREIEAFEFDHESDGTISGHVEPCFDSKIGHHTHAHSKRRNLKLIEKFKQWVEGSEKRKQNLDEKEQHEFKCFGKHSVSDSAKEGHLPPRKSCSSA</sequence>
<keyword evidence="1 2" id="KW-0175">Coiled coil</keyword>
<keyword evidence="3" id="KW-0472">Membrane</keyword>
<evidence type="ECO:0000256" key="2">
    <source>
        <dbReference type="SAM" id="Coils"/>
    </source>
</evidence>
<dbReference type="EMBL" id="CAUOFW020001043">
    <property type="protein sequence ID" value="CAK9140450.1"/>
    <property type="molecule type" value="Genomic_DNA"/>
</dbReference>
<dbReference type="Proteomes" id="UP001642360">
    <property type="component" value="Unassembled WGS sequence"/>
</dbReference>
<feature type="coiled-coil region" evidence="2">
    <location>
        <begin position="237"/>
        <end position="346"/>
    </location>
</feature>
<organism evidence="4 5">
    <name type="scientific">Ilex paraguariensis</name>
    <name type="common">yerba mate</name>
    <dbReference type="NCBI Taxonomy" id="185542"/>
    <lineage>
        <taxon>Eukaryota</taxon>
        <taxon>Viridiplantae</taxon>
        <taxon>Streptophyta</taxon>
        <taxon>Embryophyta</taxon>
        <taxon>Tracheophyta</taxon>
        <taxon>Spermatophyta</taxon>
        <taxon>Magnoliopsida</taxon>
        <taxon>eudicotyledons</taxon>
        <taxon>Gunneridae</taxon>
        <taxon>Pentapetalae</taxon>
        <taxon>asterids</taxon>
        <taxon>campanulids</taxon>
        <taxon>Aquifoliales</taxon>
        <taxon>Aquifoliaceae</taxon>
        <taxon>Ilex</taxon>
    </lineage>
</organism>
<evidence type="ECO:0008006" key="6">
    <source>
        <dbReference type="Google" id="ProtNLM"/>
    </source>
</evidence>
<dbReference type="PANTHER" id="PTHR31342:SF10">
    <property type="entry name" value="CHUP1-LIKE PROTEIN"/>
    <property type="match status" value="1"/>
</dbReference>
<accession>A0ABC8R617</accession>